<keyword evidence="3" id="KW-1185">Reference proteome</keyword>
<dbReference type="PANTHER" id="PTHR37487:SF3">
    <property type="entry name" value="CLEAVAGE_POLYADENYLATION SPECIFICITY FACTOR A SUBUNIT N-TERMINAL DOMAIN-CONTAINING PROTEIN"/>
    <property type="match status" value="1"/>
</dbReference>
<sequence>MFTTFVTVALFSTLAIRGARAEFSIDTPAISQCQDAHITWTEGQGPFNLIVVPSDDPCNEVLADLGDHAGQSMTWHANLAAGTAVMLSLEDATGAEAWSGSITIGGSSDASCLPAVSSAVSSLAASSSAISSLAASSTAVSPDASTTALVVPATYKAAPAASSASAALPATSSGAVAVGAANAGDNPNFINGAAAFHKFSASAVAMTALAAVFVVAL</sequence>
<dbReference type="Proteomes" id="UP000309038">
    <property type="component" value="Unassembled WGS sequence"/>
</dbReference>
<name>A0A4S4KFK7_9APHY</name>
<dbReference type="EMBL" id="SGPJ01000208">
    <property type="protein sequence ID" value="THG96816.1"/>
    <property type="molecule type" value="Genomic_DNA"/>
</dbReference>
<protein>
    <submittedName>
        <fullName evidence="2">Uncharacterized protein</fullName>
    </submittedName>
</protein>
<feature type="signal peptide" evidence="1">
    <location>
        <begin position="1"/>
        <end position="21"/>
    </location>
</feature>
<evidence type="ECO:0000256" key="1">
    <source>
        <dbReference type="SAM" id="SignalP"/>
    </source>
</evidence>
<accession>A0A4S4KFK7</accession>
<dbReference type="AlphaFoldDB" id="A0A4S4KFK7"/>
<reference evidence="2 3" key="1">
    <citation type="submission" date="2019-02" db="EMBL/GenBank/DDBJ databases">
        <title>Genome sequencing of the rare red list fungi Phlebia centrifuga.</title>
        <authorList>
            <person name="Buettner E."/>
            <person name="Kellner H."/>
        </authorList>
    </citation>
    <scope>NUCLEOTIDE SEQUENCE [LARGE SCALE GENOMIC DNA]</scope>
    <source>
        <strain evidence="2 3">DSM 108282</strain>
    </source>
</reference>
<proteinExistence type="predicted"/>
<evidence type="ECO:0000313" key="2">
    <source>
        <dbReference type="EMBL" id="THG96816.1"/>
    </source>
</evidence>
<organism evidence="2 3">
    <name type="scientific">Hermanssonia centrifuga</name>
    <dbReference type="NCBI Taxonomy" id="98765"/>
    <lineage>
        <taxon>Eukaryota</taxon>
        <taxon>Fungi</taxon>
        <taxon>Dikarya</taxon>
        <taxon>Basidiomycota</taxon>
        <taxon>Agaricomycotina</taxon>
        <taxon>Agaricomycetes</taxon>
        <taxon>Polyporales</taxon>
        <taxon>Meruliaceae</taxon>
        <taxon>Hermanssonia</taxon>
    </lineage>
</organism>
<keyword evidence="1" id="KW-0732">Signal</keyword>
<gene>
    <name evidence="2" type="ORF">EW026_g5086</name>
</gene>
<comment type="caution">
    <text evidence="2">The sequence shown here is derived from an EMBL/GenBank/DDBJ whole genome shotgun (WGS) entry which is preliminary data.</text>
</comment>
<feature type="chain" id="PRO_5020244044" evidence="1">
    <location>
        <begin position="22"/>
        <end position="217"/>
    </location>
</feature>
<dbReference type="PANTHER" id="PTHR37487">
    <property type="entry name" value="CHROMOSOME 1, WHOLE GENOME SHOTGUN SEQUENCE"/>
    <property type="match status" value="1"/>
</dbReference>
<evidence type="ECO:0000313" key="3">
    <source>
        <dbReference type="Proteomes" id="UP000309038"/>
    </source>
</evidence>